<reference evidence="8" key="2">
    <citation type="submission" date="2020-03" db="EMBL/GenBank/DDBJ databases">
        <authorList>
            <person name="Fu F.-F."/>
            <person name="Chen J."/>
        </authorList>
    </citation>
    <scope>NUCLEOTIDE SEQUENCE</scope>
    <source>
        <strain evidence="8">Lc1</strain>
    </source>
</reference>
<evidence type="ECO:0000256" key="2">
    <source>
        <dbReference type="ARBA" id="ARBA00022969"/>
    </source>
</evidence>
<keyword evidence="5" id="KW-0539">Nucleus</keyword>
<sequence length="464" mass="52200">MAYNHAEPSPQQQQPYDYRAQPDDMAQRNTSWAPSPTYGPPRPAGDAYYETASSRLPPPSGLMNGMSGSHPRPMPQEHQPPYHRPEYHHYHEYQQPPSPTYHQAPPQYQHYAPPAISNDPYRAPMPQPQYSNYEPPREPQRAPPPPAGDYDPYQEAREQHMMSRNLPPQMPGAPRVPNSNHDGKVAIPFTPQSLRIPAVRSGSTVPPAGAPWSASSQPDRSVKIEHLLSGGASQAVQHTIDQKPAPPKNEYEIYFRQQPVAARCCGYGERDRRVIDPPPIVQLRINNPDLTPDEMYQRIHHPAYVVHCSIWCKDGIKDETDMPSDYVRPGKRLMGSLVSSPFVGQDENGEEGCFFCFPDMSVRTPGPFRLRFALIVVDPMHRSPKAPIKSTIMSDVFQVYNAKDFPGMQASTPLTKRLKEQGCLISIKKGNEKSGGKSRRQDDSDEDDEEGGSSNKRKKSKKQR</sequence>
<proteinExistence type="predicted"/>
<dbReference type="GO" id="GO:0005634">
    <property type="term" value="C:nucleus"/>
    <property type="evidence" value="ECO:0007669"/>
    <property type="project" value="UniProtKB-SubCell"/>
</dbReference>
<feature type="compositionally biased region" description="Basic residues" evidence="6">
    <location>
        <begin position="455"/>
        <end position="464"/>
    </location>
</feature>
<keyword evidence="4" id="KW-0804">Transcription</keyword>
<dbReference type="PANTHER" id="PTHR33572">
    <property type="entry name" value="SPORE DEVELOPMENT REGULATOR VOSA"/>
    <property type="match status" value="1"/>
</dbReference>
<dbReference type="Proteomes" id="UP000613401">
    <property type="component" value="Unassembled WGS sequence"/>
</dbReference>
<dbReference type="PANTHER" id="PTHR33572:SF17">
    <property type="entry name" value="SEXUAL DEVELOPMENT REGULATOR VELC"/>
    <property type="match status" value="1"/>
</dbReference>
<feature type="domain" description="Velvet" evidence="7">
    <location>
        <begin position="246"/>
        <end position="428"/>
    </location>
</feature>
<dbReference type="GO" id="GO:0030435">
    <property type="term" value="P:sporulation resulting in formation of a cellular spore"/>
    <property type="evidence" value="ECO:0007669"/>
    <property type="project" value="UniProtKB-KW"/>
</dbReference>
<feature type="region of interest" description="Disordered" evidence="6">
    <location>
        <begin position="200"/>
        <end position="219"/>
    </location>
</feature>
<protein>
    <submittedName>
        <fullName evidence="8">Sexual development regulator VELC</fullName>
    </submittedName>
</protein>
<dbReference type="InterPro" id="IPR038491">
    <property type="entry name" value="Velvet_dom_sf"/>
</dbReference>
<dbReference type="Pfam" id="PF11754">
    <property type="entry name" value="Velvet"/>
    <property type="match status" value="2"/>
</dbReference>
<feature type="region of interest" description="Disordered" evidence="6">
    <location>
        <begin position="1"/>
        <end position="153"/>
    </location>
</feature>
<gene>
    <name evidence="8" type="ORF">GCG54_00007756</name>
</gene>
<feature type="region of interest" description="Disordered" evidence="6">
    <location>
        <begin position="425"/>
        <end position="464"/>
    </location>
</feature>
<dbReference type="RefSeq" id="XP_045259468.1">
    <property type="nucleotide sequence ID" value="XM_045407733.1"/>
</dbReference>
<evidence type="ECO:0000256" key="6">
    <source>
        <dbReference type="SAM" id="MobiDB-lite"/>
    </source>
</evidence>
<feature type="compositionally biased region" description="Basic and acidic residues" evidence="6">
    <location>
        <begin position="83"/>
        <end position="92"/>
    </location>
</feature>
<evidence type="ECO:0000256" key="3">
    <source>
        <dbReference type="ARBA" id="ARBA00023015"/>
    </source>
</evidence>
<dbReference type="InterPro" id="IPR037525">
    <property type="entry name" value="Velvet_dom"/>
</dbReference>
<dbReference type="EMBL" id="WVTB01000077">
    <property type="protein sequence ID" value="KAF3800308.1"/>
    <property type="molecule type" value="Genomic_DNA"/>
</dbReference>
<dbReference type="AlphaFoldDB" id="A0A8H4CA89"/>
<keyword evidence="9" id="KW-1185">Reference proteome</keyword>
<dbReference type="GeneID" id="69014899"/>
<reference evidence="8" key="1">
    <citation type="journal article" date="2020" name="Phytopathology">
        <title>Genome sequence and comparative analysis of Colletotrichum gloeosporioides isolated from Liriodendron leaves.</title>
        <authorList>
            <person name="Fu F.F."/>
            <person name="Hao Z."/>
            <person name="Wang P."/>
            <person name="Lu Y."/>
            <person name="Xue L.J."/>
            <person name="Wei G."/>
            <person name="Tian Y."/>
            <person name="Baishi H."/>
            <person name="Xu H."/>
            <person name="Shi J."/>
            <person name="Cheng T."/>
            <person name="Wang G."/>
            <person name="Yi Y."/>
            <person name="Chen J."/>
        </authorList>
    </citation>
    <scope>NUCLEOTIDE SEQUENCE</scope>
    <source>
        <strain evidence="8">Lc1</strain>
    </source>
</reference>
<feature type="compositionally biased region" description="Low complexity" evidence="6">
    <location>
        <begin position="101"/>
        <end position="115"/>
    </location>
</feature>
<dbReference type="PROSITE" id="PS51821">
    <property type="entry name" value="VELVET"/>
    <property type="match status" value="1"/>
</dbReference>
<organism evidence="8 9">
    <name type="scientific">Colletotrichum gloeosporioides</name>
    <name type="common">Anthracnose fungus</name>
    <name type="synonym">Glomerella cingulata</name>
    <dbReference type="NCBI Taxonomy" id="474922"/>
    <lineage>
        <taxon>Eukaryota</taxon>
        <taxon>Fungi</taxon>
        <taxon>Dikarya</taxon>
        <taxon>Ascomycota</taxon>
        <taxon>Pezizomycotina</taxon>
        <taxon>Sordariomycetes</taxon>
        <taxon>Hypocreomycetidae</taxon>
        <taxon>Glomerellales</taxon>
        <taxon>Glomerellaceae</taxon>
        <taxon>Colletotrichum</taxon>
        <taxon>Colletotrichum gloeosporioides species complex</taxon>
    </lineage>
</organism>
<evidence type="ECO:0000256" key="1">
    <source>
        <dbReference type="ARBA" id="ARBA00004123"/>
    </source>
</evidence>
<evidence type="ECO:0000256" key="4">
    <source>
        <dbReference type="ARBA" id="ARBA00023163"/>
    </source>
</evidence>
<keyword evidence="3" id="KW-0805">Transcription regulation</keyword>
<comment type="subcellular location">
    <subcellularLocation>
        <location evidence="1">Nucleus</location>
    </subcellularLocation>
</comment>
<evidence type="ECO:0000313" key="8">
    <source>
        <dbReference type="EMBL" id="KAF3800308.1"/>
    </source>
</evidence>
<feature type="compositionally biased region" description="Basic and acidic residues" evidence="6">
    <location>
        <begin position="429"/>
        <end position="442"/>
    </location>
</feature>
<comment type="caution">
    <text evidence="8">The sequence shown here is derived from an EMBL/GenBank/DDBJ whole genome shotgun (WGS) entry which is preliminary data.</text>
</comment>
<evidence type="ECO:0000313" key="9">
    <source>
        <dbReference type="Proteomes" id="UP000613401"/>
    </source>
</evidence>
<evidence type="ECO:0000259" key="7">
    <source>
        <dbReference type="PROSITE" id="PS51821"/>
    </source>
</evidence>
<dbReference type="Gene3D" id="2.60.40.3960">
    <property type="entry name" value="Velvet domain"/>
    <property type="match status" value="1"/>
</dbReference>
<dbReference type="InterPro" id="IPR021740">
    <property type="entry name" value="Velvet"/>
</dbReference>
<keyword evidence="2" id="KW-0749">Sporulation</keyword>
<evidence type="ECO:0000256" key="5">
    <source>
        <dbReference type="ARBA" id="ARBA00023242"/>
    </source>
</evidence>
<name>A0A8H4CA89_COLGL</name>
<accession>A0A8H4CA89</accession>